<gene>
    <name evidence="3" type="ORF">SAMN05421774_10345</name>
</gene>
<sequence length="524" mass="55934">MSGAVFDPACQAIPPMQVHGDPPQDIPRRIRAAAQRDPGKTALIAGEMQWSAADLVDRMDRIAALLHRDGLRQGDVIATLAGATADHLLLYLGAAALGVGVAPLPSSAHPDAIMRMLENSGASAVFAESGAPALPAGLPGHRDLAEAVASAARCAPLPPRDLPPDLMFDIIYSSGTTGAPKGIEHDILFRDRQVLRFVRFGLDAQAVVLFSTPLYSNTTLATLIPALSQGSTVVLMAKFDAGEFLRLSQAHRVTHAMMVPVQVQRIIDHPAFGDHDLSSYRAKLSTSAPLPPPLLRQVLDRWPGRMINIYGMTEGGVSAVLDCTAHPDKVHTVGKVGPGAEIRVIDAEGNTLPSGQTGEIVGRSTTMMRGYRNAPDVTRAALWTSPEGDIFIRSGDMGRFDEDGFLVLLDRRKDMIISGGFNIFAADIEAVVAEHPQVRDVAVIGVPSERWGETPVACVVLGDGATVTAADLLAWANERLGRMQRLAAVAALPDLPRSAIGKVLKRELRDAWQDLRAEDSVAHV</sequence>
<keyword evidence="3" id="KW-0436">Ligase</keyword>
<dbReference type="RefSeq" id="WP_200799277.1">
    <property type="nucleotide sequence ID" value="NZ_BMEH01000003.1"/>
</dbReference>
<dbReference type="AlphaFoldDB" id="A0A1N7N1B0"/>
<evidence type="ECO:0000313" key="4">
    <source>
        <dbReference type="Proteomes" id="UP000186141"/>
    </source>
</evidence>
<reference evidence="3 4" key="1">
    <citation type="submission" date="2017-01" db="EMBL/GenBank/DDBJ databases">
        <authorList>
            <person name="Mah S.A."/>
            <person name="Swanson W.J."/>
            <person name="Moy G.W."/>
            <person name="Vacquier V.D."/>
        </authorList>
    </citation>
    <scope>NUCLEOTIDE SEQUENCE [LARGE SCALE GENOMIC DNA]</scope>
    <source>
        <strain evidence="3 4">DSM 26375</strain>
    </source>
</reference>
<dbReference type="SUPFAM" id="SSF56801">
    <property type="entry name" value="Acetyl-CoA synthetase-like"/>
    <property type="match status" value="1"/>
</dbReference>
<keyword evidence="4" id="KW-1185">Reference proteome</keyword>
<dbReference type="EMBL" id="FTOT01000003">
    <property type="protein sequence ID" value="SIS92167.1"/>
    <property type="molecule type" value="Genomic_DNA"/>
</dbReference>
<evidence type="ECO:0000313" key="3">
    <source>
        <dbReference type="EMBL" id="SIS92167.1"/>
    </source>
</evidence>
<dbReference type="PROSITE" id="PS00455">
    <property type="entry name" value="AMP_BINDING"/>
    <property type="match status" value="1"/>
</dbReference>
<evidence type="ECO:0000259" key="1">
    <source>
        <dbReference type="Pfam" id="PF00501"/>
    </source>
</evidence>
<dbReference type="PANTHER" id="PTHR24096:SF267">
    <property type="entry name" value="MALONATE--COA LIGASE ACSF3, MITOCHONDRIAL"/>
    <property type="match status" value="1"/>
</dbReference>
<dbReference type="Pfam" id="PF00501">
    <property type="entry name" value="AMP-binding"/>
    <property type="match status" value="1"/>
</dbReference>
<accession>A0A1N7N1B0</accession>
<dbReference type="Gene3D" id="3.40.50.12780">
    <property type="entry name" value="N-terminal domain of ligase-like"/>
    <property type="match status" value="1"/>
</dbReference>
<dbReference type="Proteomes" id="UP000186141">
    <property type="component" value="Unassembled WGS sequence"/>
</dbReference>
<feature type="domain" description="AMP-dependent synthetase/ligase" evidence="1">
    <location>
        <begin position="31"/>
        <end position="371"/>
    </location>
</feature>
<dbReference type="STRING" id="1086013.SAMN05421774_10345"/>
<dbReference type="InterPro" id="IPR000873">
    <property type="entry name" value="AMP-dep_synth/lig_dom"/>
</dbReference>
<dbReference type="Gene3D" id="3.30.300.30">
    <property type="match status" value="1"/>
</dbReference>
<dbReference type="InterPro" id="IPR020845">
    <property type="entry name" value="AMP-binding_CS"/>
</dbReference>
<protein>
    <submittedName>
        <fullName evidence="3">Acyl-CoA synthetase (AMP-forming)/AMP-acid ligase II</fullName>
    </submittedName>
</protein>
<feature type="domain" description="AMP-binding enzyme C-terminal" evidence="2">
    <location>
        <begin position="428"/>
        <end position="502"/>
    </location>
</feature>
<organism evidence="3 4">
    <name type="scientific">Gemmobacter megaterium</name>
    <dbReference type="NCBI Taxonomy" id="1086013"/>
    <lineage>
        <taxon>Bacteria</taxon>
        <taxon>Pseudomonadati</taxon>
        <taxon>Pseudomonadota</taxon>
        <taxon>Alphaproteobacteria</taxon>
        <taxon>Rhodobacterales</taxon>
        <taxon>Paracoccaceae</taxon>
        <taxon>Gemmobacter</taxon>
    </lineage>
</organism>
<dbReference type="InterPro" id="IPR042099">
    <property type="entry name" value="ANL_N_sf"/>
</dbReference>
<evidence type="ECO:0000259" key="2">
    <source>
        <dbReference type="Pfam" id="PF13193"/>
    </source>
</evidence>
<dbReference type="GO" id="GO:0016405">
    <property type="term" value="F:CoA-ligase activity"/>
    <property type="evidence" value="ECO:0007669"/>
    <property type="project" value="TreeGrafter"/>
</dbReference>
<dbReference type="Pfam" id="PF13193">
    <property type="entry name" value="AMP-binding_C"/>
    <property type="match status" value="1"/>
</dbReference>
<dbReference type="InterPro" id="IPR045851">
    <property type="entry name" value="AMP-bd_C_sf"/>
</dbReference>
<dbReference type="PANTHER" id="PTHR24096">
    <property type="entry name" value="LONG-CHAIN-FATTY-ACID--COA LIGASE"/>
    <property type="match status" value="1"/>
</dbReference>
<name>A0A1N7N1B0_9RHOB</name>
<dbReference type="InterPro" id="IPR025110">
    <property type="entry name" value="AMP-bd_C"/>
</dbReference>
<proteinExistence type="predicted"/>